<evidence type="ECO:0000313" key="1">
    <source>
        <dbReference type="EMBL" id="SFT86074.1"/>
    </source>
</evidence>
<proteinExistence type="predicted"/>
<keyword evidence="2" id="KW-1185">Reference proteome</keyword>
<dbReference type="EMBL" id="FPBA01000014">
    <property type="protein sequence ID" value="SFT86074.1"/>
    <property type="molecule type" value="Genomic_DNA"/>
</dbReference>
<dbReference type="OrthoDB" id="5193634at2"/>
<accession>A0A1I7BFX7</accession>
<protein>
    <submittedName>
        <fullName evidence="1">Uncharacterized protein</fullName>
    </submittedName>
</protein>
<dbReference type="STRING" id="1296565.SAMN05660657_03538"/>
<name>A0A1I7BFX7_9ACTN</name>
<evidence type="ECO:0000313" key="2">
    <source>
        <dbReference type="Proteomes" id="UP000199546"/>
    </source>
</evidence>
<organism evidence="1 2">
    <name type="scientific">Geodermatophilus amargosae</name>
    <dbReference type="NCBI Taxonomy" id="1296565"/>
    <lineage>
        <taxon>Bacteria</taxon>
        <taxon>Bacillati</taxon>
        <taxon>Actinomycetota</taxon>
        <taxon>Actinomycetes</taxon>
        <taxon>Geodermatophilales</taxon>
        <taxon>Geodermatophilaceae</taxon>
        <taxon>Geodermatophilus</taxon>
    </lineage>
</organism>
<reference evidence="2" key="1">
    <citation type="submission" date="2016-10" db="EMBL/GenBank/DDBJ databases">
        <authorList>
            <person name="Varghese N."/>
            <person name="Submissions S."/>
        </authorList>
    </citation>
    <scope>NUCLEOTIDE SEQUENCE [LARGE SCALE GENOMIC DNA]</scope>
    <source>
        <strain evidence="2">DSM 46136</strain>
    </source>
</reference>
<sequence length="74" mass="7715">MADRPSATLLIRVWLEDAGEFRARLLTLGDVTAGTPAEEVTVAVASTPGAVLDAVRTWLDGFAGQATDPTDTDA</sequence>
<gene>
    <name evidence="1" type="ORF">SAMN05660657_03538</name>
</gene>
<dbReference type="Proteomes" id="UP000199546">
    <property type="component" value="Unassembled WGS sequence"/>
</dbReference>
<dbReference type="AlphaFoldDB" id="A0A1I7BFX7"/>
<dbReference type="RefSeq" id="WP_093581300.1">
    <property type="nucleotide sequence ID" value="NZ_FPBA01000014.1"/>
</dbReference>